<dbReference type="SUPFAM" id="SSF46946">
    <property type="entry name" value="S13-like H2TH domain"/>
    <property type="match status" value="1"/>
</dbReference>
<proteinExistence type="inferred from homology"/>
<keyword evidence="6 16" id="KW-0378">Hydrolase</keyword>
<dbReference type="SUPFAM" id="SSF57716">
    <property type="entry name" value="Glucocorticoid receptor-like (DNA-binding domain)"/>
    <property type="match status" value="1"/>
</dbReference>
<evidence type="ECO:0000256" key="7">
    <source>
        <dbReference type="ARBA" id="ARBA00022833"/>
    </source>
</evidence>
<keyword evidence="5 13" id="KW-0863">Zinc-finger</keyword>
<evidence type="ECO:0000256" key="8">
    <source>
        <dbReference type="ARBA" id="ARBA00023125"/>
    </source>
</evidence>
<keyword evidence="11" id="KW-0511">Multifunctional enzyme</keyword>
<keyword evidence="12 16" id="KW-0326">Glycosidase</keyword>
<reference evidence="16 17" key="1">
    <citation type="submission" date="2018-06" db="EMBL/GenBank/DDBJ databases">
        <authorList>
            <consortium name="Pathogen Informatics"/>
            <person name="Doyle S."/>
        </authorList>
    </citation>
    <scope>NUCLEOTIDE SEQUENCE [LARGE SCALE GENOMIC DNA]</scope>
    <source>
        <strain evidence="16 17">NCTC10254</strain>
    </source>
</reference>
<evidence type="ECO:0000256" key="5">
    <source>
        <dbReference type="ARBA" id="ARBA00022771"/>
    </source>
</evidence>
<protein>
    <recommendedName>
        <fullName evidence="2">DNA-(apurinic or apyrimidinic site) lyase</fullName>
        <ecNumber evidence="2">4.2.99.18</ecNumber>
    </recommendedName>
</protein>
<dbReference type="InterPro" id="IPR015886">
    <property type="entry name" value="H2TH_FPG"/>
</dbReference>
<dbReference type="SMART" id="SM00898">
    <property type="entry name" value="Fapy_DNA_glyco"/>
    <property type="match status" value="1"/>
</dbReference>
<evidence type="ECO:0000256" key="2">
    <source>
        <dbReference type="ARBA" id="ARBA00012720"/>
    </source>
</evidence>
<dbReference type="PROSITE" id="PS51066">
    <property type="entry name" value="ZF_FPG_2"/>
    <property type="match status" value="1"/>
</dbReference>
<dbReference type="InterPro" id="IPR000214">
    <property type="entry name" value="Znf_DNA_glyclase/AP_lyase"/>
</dbReference>
<keyword evidence="16" id="KW-0255">Endonuclease</keyword>
<comment type="caution">
    <text evidence="16">The sequence shown here is derived from an EMBL/GenBank/DDBJ whole genome shotgun (WGS) entry which is preliminary data.</text>
</comment>
<dbReference type="GeneID" id="84575202"/>
<name>A0A6H9XRN2_9CORY</name>
<dbReference type="RefSeq" id="WP_005526944.1">
    <property type="nucleotide sequence ID" value="NZ_CP050134.2"/>
</dbReference>
<evidence type="ECO:0000256" key="1">
    <source>
        <dbReference type="ARBA" id="ARBA00009409"/>
    </source>
</evidence>
<dbReference type="SMART" id="SM01232">
    <property type="entry name" value="H2TH"/>
    <property type="match status" value="1"/>
</dbReference>
<dbReference type="PROSITE" id="PS51068">
    <property type="entry name" value="FPG_CAT"/>
    <property type="match status" value="1"/>
</dbReference>
<keyword evidence="9" id="KW-0234">DNA repair</keyword>
<keyword evidence="4" id="KW-0227">DNA damage</keyword>
<keyword evidence="3" id="KW-0479">Metal-binding</keyword>
<feature type="domain" description="Formamidopyrimidine-DNA glycosylase catalytic" evidence="15">
    <location>
        <begin position="2"/>
        <end position="74"/>
    </location>
</feature>
<dbReference type="EMBL" id="UARK01000031">
    <property type="protein sequence ID" value="SPW31383.1"/>
    <property type="molecule type" value="Genomic_DNA"/>
</dbReference>
<dbReference type="PANTHER" id="PTHR42697:SF1">
    <property type="entry name" value="ENDONUCLEASE 8"/>
    <property type="match status" value="1"/>
</dbReference>
<keyword evidence="8" id="KW-0238">DNA-binding</keyword>
<evidence type="ECO:0000259" key="15">
    <source>
        <dbReference type="PROSITE" id="PS51068"/>
    </source>
</evidence>
<dbReference type="InterPro" id="IPR035937">
    <property type="entry name" value="FPG_N"/>
</dbReference>
<evidence type="ECO:0000256" key="11">
    <source>
        <dbReference type="ARBA" id="ARBA00023268"/>
    </source>
</evidence>
<evidence type="ECO:0000256" key="10">
    <source>
        <dbReference type="ARBA" id="ARBA00023239"/>
    </source>
</evidence>
<dbReference type="InterPro" id="IPR044090">
    <property type="entry name" value="Nei2_N"/>
</dbReference>
<dbReference type="InterPro" id="IPR012319">
    <property type="entry name" value="FPG_cat"/>
</dbReference>
<dbReference type="GO" id="GO:0140078">
    <property type="term" value="F:class I DNA-(apurinic or apyrimidinic site) endonuclease activity"/>
    <property type="evidence" value="ECO:0007669"/>
    <property type="project" value="UniProtKB-EC"/>
</dbReference>
<evidence type="ECO:0000256" key="6">
    <source>
        <dbReference type="ARBA" id="ARBA00022801"/>
    </source>
</evidence>
<dbReference type="GO" id="GO:0006284">
    <property type="term" value="P:base-excision repair"/>
    <property type="evidence" value="ECO:0007669"/>
    <property type="project" value="InterPro"/>
</dbReference>
<dbReference type="EC" id="4.2.99.18" evidence="2"/>
<organism evidence="16 17">
    <name type="scientific">Corynebacterium matruchotii</name>
    <dbReference type="NCBI Taxonomy" id="43768"/>
    <lineage>
        <taxon>Bacteria</taxon>
        <taxon>Bacillati</taxon>
        <taxon>Actinomycetota</taxon>
        <taxon>Actinomycetes</taxon>
        <taxon>Mycobacteriales</taxon>
        <taxon>Corynebacteriaceae</taxon>
        <taxon>Corynebacterium</taxon>
    </lineage>
</organism>
<feature type="domain" description="FPG-type" evidence="14">
    <location>
        <begin position="226"/>
        <end position="270"/>
    </location>
</feature>
<evidence type="ECO:0000256" key="9">
    <source>
        <dbReference type="ARBA" id="ARBA00023204"/>
    </source>
</evidence>
<evidence type="ECO:0000256" key="4">
    <source>
        <dbReference type="ARBA" id="ARBA00022763"/>
    </source>
</evidence>
<dbReference type="GO" id="GO:0003684">
    <property type="term" value="F:damaged DNA binding"/>
    <property type="evidence" value="ECO:0007669"/>
    <property type="project" value="InterPro"/>
</dbReference>
<accession>A0A6H9XRN2</accession>
<keyword evidence="7" id="KW-0862">Zinc</keyword>
<dbReference type="PANTHER" id="PTHR42697">
    <property type="entry name" value="ENDONUCLEASE 8"/>
    <property type="match status" value="1"/>
</dbReference>
<dbReference type="GO" id="GO:0000703">
    <property type="term" value="F:oxidized pyrimidine nucleobase lesion DNA N-glycosylase activity"/>
    <property type="evidence" value="ECO:0007669"/>
    <property type="project" value="TreeGrafter"/>
</dbReference>
<sequence length="273" mass="30664">MPEGDSIYQLSRRLQFLVGRTVLAADIRVPRHATVNLAGTTIRRVWPYGKHLFMQLDDAIIHTHLKMEGTWAIHRVGDRWRKPAHTARLILRVADPPHQPIELVGHSLGFVKIFSAKTYLEHVGHLGPDVLALDWEHMGEPEAWRRIMLRPDRPVGTALLDQTNLAGIGNEYRAEICFIAGIHPQTPVKLCDMHQVLAIARRLIWGNRLSPLRVTTGVRRVGESTYVFGRDGQPCRRCGTVIATGTLGGAAGGDEGELERMIWWCPRCQPPVI</sequence>
<dbReference type="InterPro" id="IPR010979">
    <property type="entry name" value="Ribosomal_uS13-like_H2TH"/>
</dbReference>
<evidence type="ECO:0000256" key="3">
    <source>
        <dbReference type="ARBA" id="ARBA00022723"/>
    </source>
</evidence>
<gene>
    <name evidence="16" type="primary">nei</name>
    <name evidence="16" type="ORF">NCTC10254_02133</name>
</gene>
<dbReference type="AlphaFoldDB" id="A0A6H9XRN2"/>
<evidence type="ECO:0000313" key="17">
    <source>
        <dbReference type="Proteomes" id="UP000249886"/>
    </source>
</evidence>
<dbReference type="CDD" id="cd08971">
    <property type="entry name" value="AcNei2_N"/>
    <property type="match status" value="1"/>
</dbReference>
<keyword evidence="16" id="KW-0540">Nuclease</keyword>
<dbReference type="Pfam" id="PF06831">
    <property type="entry name" value="H2TH"/>
    <property type="match status" value="1"/>
</dbReference>
<evidence type="ECO:0000256" key="12">
    <source>
        <dbReference type="ARBA" id="ARBA00023295"/>
    </source>
</evidence>
<dbReference type="Gene3D" id="3.20.190.10">
    <property type="entry name" value="MutM-like, N-terminal"/>
    <property type="match status" value="1"/>
</dbReference>
<dbReference type="Gene3D" id="1.10.8.50">
    <property type="match status" value="1"/>
</dbReference>
<dbReference type="Proteomes" id="UP000249886">
    <property type="component" value="Unassembled WGS sequence"/>
</dbReference>
<evidence type="ECO:0000259" key="14">
    <source>
        <dbReference type="PROSITE" id="PS51066"/>
    </source>
</evidence>
<dbReference type="Pfam" id="PF01149">
    <property type="entry name" value="Fapy_DNA_glyco"/>
    <property type="match status" value="1"/>
</dbReference>
<comment type="similarity">
    <text evidence="1">Belongs to the FPG family.</text>
</comment>
<evidence type="ECO:0000256" key="13">
    <source>
        <dbReference type="PROSITE-ProRule" id="PRU00391"/>
    </source>
</evidence>
<evidence type="ECO:0000313" key="16">
    <source>
        <dbReference type="EMBL" id="SPW31383.1"/>
    </source>
</evidence>
<keyword evidence="10" id="KW-0456">Lyase</keyword>
<dbReference type="GO" id="GO:0008270">
    <property type="term" value="F:zinc ion binding"/>
    <property type="evidence" value="ECO:0007669"/>
    <property type="project" value="UniProtKB-KW"/>
</dbReference>
<dbReference type="SUPFAM" id="SSF81624">
    <property type="entry name" value="N-terminal domain of MutM-like DNA repair proteins"/>
    <property type="match status" value="1"/>
</dbReference>